<organism evidence="6 7">
    <name type="scientific">Mucilaginibacter ximonensis</name>
    <dbReference type="NCBI Taxonomy" id="538021"/>
    <lineage>
        <taxon>Bacteria</taxon>
        <taxon>Pseudomonadati</taxon>
        <taxon>Bacteroidota</taxon>
        <taxon>Sphingobacteriia</taxon>
        <taxon>Sphingobacteriales</taxon>
        <taxon>Sphingobacteriaceae</taxon>
        <taxon>Mucilaginibacter</taxon>
    </lineage>
</organism>
<dbReference type="Gene3D" id="3.30.565.10">
    <property type="entry name" value="Histidine kinase-like ATPase, C-terminal domain"/>
    <property type="match status" value="1"/>
</dbReference>
<dbReference type="RefSeq" id="WP_377185483.1">
    <property type="nucleotide sequence ID" value="NZ_JBHUPD010000002.1"/>
</dbReference>
<dbReference type="PANTHER" id="PTHR43547:SF2">
    <property type="entry name" value="HYBRID SIGNAL TRANSDUCTION HISTIDINE KINASE C"/>
    <property type="match status" value="1"/>
</dbReference>
<keyword evidence="6" id="KW-0808">Transferase</keyword>
<feature type="transmembrane region" description="Helical" evidence="4">
    <location>
        <begin position="32"/>
        <end position="50"/>
    </location>
</feature>
<dbReference type="CDD" id="cd00082">
    <property type="entry name" value="HisKA"/>
    <property type="match status" value="1"/>
</dbReference>
<dbReference type="Proteomes" id="UP001597557">
    <property type="component" value="Unassembled WGS sequence"/>
</dbReference>
<keyword evidence="7" id="KW-1185">Reference proteome</keyword>
<feature type="transmembrane region" description="Helical" evidence="4">
    <location>
        <begin position="87"/>
        <end position="107"/>
    </location>
</feature>
<dbReference type="EMBL" id="JBHUPD010000002">
    <property type="protein sequence ID" value="MFD2873098.1"/>
    <property type="molecule type" value="Genomic_DNA"/>
</dbReference>
<evidence type="ECO:0000256" key="1">
    <source>
        <dbReference type="ARBA" id="ARBA00000085"/>
    </source>
</evidence>
<dbReference type="GO" id="GO:0016301">
    <property type="term" value="F:kinase activity"/>
    <property type="evidence" value="ECO:0007669"/>
    <property type="project" value="UniProtKB-KW"/>
</dbReference>
<gene>
    <name evidence="6" type="ORF">ACFS5N_11500</name>
</gene>
<dbReference type="SUPFAM" id="SSF47384">
    <property type="entry name" value="Homodimeric domain of signal transducing histidine kinase"/>
    <property type="match status" value="1"/>
</dbReference>
<keyword evidence="4" id="KW-0812">Transmembrane</keyword>
<sequence length="427" mass="47581">MINLFKTITNVFSSRWRLLIGKPSDFVLEARVFHSISLGIAVLITCYIPYDAFAGMYIASVSSAVVAAFFGYEYYRSRFMRRPHRSLAFGLFGLVILPVNYFANSGIQGSTDLMWPVYLLMLLTICPLRNQLGWVASYLVIFGLVHVAEYQHPEWVRYPFRPGLGQFTDRITAFPIPVLSMAIIIGLFRRSYEKERNTVAQRDTEKGRLLSILSHDLRTPFIQVKQYLELLGENSLTQQERIDMEQSLRDSNNQTLDLVTNLLYWSRSQLDGSTVHLAELPLADTIDNTLAMARVTARKKGITLETNIEPTIRVLADADMLQLVVRNLLQNAIKFTSAGGVIKIAAILTENCCCLSINDTGGGMEPEQLATLFTGTAAPAHGTANEKGVGLGLQLCHEFMERQGGTISVESEIGKGSKFSIELPIAI</sequence>
<dbReference type="InterPro" id="IPR036890">
    <property type="entry name" value="HATPase_C_sf"/>
</dbReference>
<dbReference type="InterPro" id="IPR003661">
    <property type="entry name" value="HisK_dim/P_dom"/>
</dbReference>
<dbReference type="PROSITE" id="PS50109">
    <property type="entry name" value="HIS_KIN"/>
    <property type="match status" value="1"/>
</dbReference>
<evidence type="ECO:0000256" key="4">
    <source>
        <dbReference type="SAM" id="Phobius"/>
    </source>
</evidence>
<dbReference type="Pfam" id="PF00512">
    <property type="entry name" value="HisKA"/>
    <property type="match status" value="1"/>
</dbReference>
<reference evidence="7" key="1">
    <citation type="journal article" date="2019" name="Int. J. Syst. Evol. Microbiol.">
        <title>The Global Catalogue of Microorganisms (GCM) 10K type strain sequencing project: providing services to taxonomists for standard genome sequencing and annotation.</title>
        <authorList>
            <consortium name="The Broad Institute Genomics Platform"/>
            <consortium name="The Broad Institute Genome Sequencing Center for Infectious Disease"/>
            <person name="Wu L."/>
            <person name="Ma J."/>
        </authorList>
    </citation>
    <scope>NUCLEOTIDE SEQUENCE [LARGE SCALE GENOMIC DNA]</scope>
    <source>
        <strain evidence="7">KCTC 22437</strain>
    </source>
</reference>
<dbReference type="InterPro" id="IPR005467">
    <property type="entry name" value="His_kinase_dom"/>
</dbReference>
<accession>A0ABW5YCN6</accession>
<protein>
    <recommendedName>
        <fullName evidence="2">histidine kinase</fullName>
        <ecNumber evidence="2">2.7.13.3</ecNumber>
    </recommendedName>
</protein>
<evidence type="ECO:0000256" key="2">
    <source>
        <dbReference type="ARBA" id="ARBA00012438"/>
    </source>
</evidence>
<name>A0ABW5YCN6_9SPHI</name>
<comment type="caution">
    <text evidence="6">The sequence shown here is derived from an EMBL/GenBank/DDBJ whole genome shotgun (WGS) entry which is preliminary data.</text>
</comment>
<dbReference type="InterPro" id="IPR003594">
    <property type="entry name" value="HATPase_dom"/>
</dbReference>
<dbReference type="SUPFAM" id="SSF55874">
    <property type="entry name" value="ATPase domain of HSP90 chaperone/DNA topoisomerase II/histidine kinase"/>
    <property type="match status" value="1"/>
</dbReference>
<feature type="transmembrane region" description="Helical" evidence="4">
    <location>
        <begin position="171"/>
        <end position="188"/>
    </location>
</feature>
<proteinExistence type="predicted"/>
<keyword evidence="4" id="KW-1133">Transmembrane helix</keyword>
<dbReference type="Gene3D" id="1.10.287.130">
    <property type="match status" value="1"/>
</dbReference>
<dbReference type="PRINTS" id="PR00344">
    <property type="entry name" value="BCTRLSENSOR"/>
</dbReference>
<evidence type="ECO:0000313" key="7">
    <source>
        <dbReference type="Proteomes" id="UP001597557"/>
    </source>
</evidence>
<keyword evidence="6" id="KW-0418">Kinase</keyword>
<feature type="transmembrane region" description="Helical" evidence="4">
    <location>
        <begin position="56"/>
        <end position="75"/>
    </location>
</feature>
<feature type="domain" description="Histidine kinase" evidence="5">
    <location>
        <begin position="212"/>
        <end position="427"/>
    </location>
</feature>
<dbReference type="SMART" id="SM00388">
    <property type="entry name" value="HisKA"/>
    <property type="match status" value="1"/>
</dbReference>
<comment type="catalytic activity">
    <reaction evidence="1">
        <text>ATP + protein L-histidine = ADP + protein N-phospho-L-histidine.</text>
        <dbReference type="EC" id="2.7.13.3"/>
    </reaction>
</comment>
<keyword evidence="3" id="KW-0597">Phosphoprotein</keyword>
<dbReference type="InterPro" id="IPR004358">
    <property type="entry name" value="Sig_transdc_His_kin-like_C"/>
</dbReference>
<dbReference type="Pfam" id="PF02518">
    <property type="entry name" value="HATPase_c"/>
    <property type="match status" value="1"/>
</dbReference>
<dbReference type="InterPro" id="IPR036097">
    <property type="entry name" value="HisK_dim/P_sf"/>
</dbReference>
<keyword evidence="4" id="KW-0472">Membrane</keyword>
<evidence type="ECO:0000313" key="6">
    <source>
        <dbReference type="EMBL" id="MFD2873098.1"/>
    </source>
</evidence>
<dbReference type="PANTHER" id="PTHR43547">
    <property type="entry name" value="TWO-COMPONENT HISTIDINE KINASE"/>
    <property type="match status" value="1"/>
</dbReference>
<dbReference type="EC" id="2.7.13.3" evidence="2"/>
<dbReference type="SMART" id="SM00387">
    <property type="entry name" value="HATPase_c"/>
    <property type="match status" value="1"/>
</dbReference>
<evidence type="ECO:0000256" key="3">
    <source>
        <dbReference type="ARBA" id="ARBA00022553"/>
    </source>
</evidence>
<evidence type="ECO:0000259" key="5">
    <source>
        <dbReference type="PROSITE" id="PS50109"/>
    </source>
</evidence>